<sequence>MSTTTWPRSPAERRDALARLREMCRAELQGFGEVMAYGMPAYERDGVAEIAFAATRGKIC</sequence>
<evidence type="ECO:0008006" key="3">
    <source>
        <dbReference type="Google" id="ProtNLM"/>
    </source>
</evidence>
<reference evidence="1 2" key="1">
    <citation type="submission" date="2024-10" db="EMBL/GenBank/DDBJ databases">
        <authorList>
            <person name="Topkara A.R."/>
            <person name="Saygin H."/>
        </authorList>
    </citation>
    <scope>NUCLEOTIDE SEQUENCE [LARGE SCALE GENOMIC DNA]</scope>
    <source>
        <strain evidence="1 2">M3C6</strain>
    </source>
</reference>
<dbReference type="EMBL" id="JBICRM010000016">
    <property type="protein sequence ID" value="MFG1706530.1"/>
    <property type="molecule type" value="Genomic_DNA"/>
</dbReference>
<dbReference type="RefSeq" id="WP_393169467.1">
    <property type="nucleotide sequence ID" value="NZ_JBICRM010000016.1"/>
</dbReference>
<organism evidence="1 2">
    <name type="scientific">Nonomuraea marmarensis</name>
    <dbReference type="NCBI Taxonomy" id="3351344"/>
    <lineage>
        <taxon>Bacteria</taxon>
        <taxon>Bacillati</taxon>
        <taxon>Actinomycetota</taxon>
        <taxon>Actinomycetes</taxon>
        <taxon>Streptosporangiales</taxon>
        <taxon>Streptosporangiaceae</taxon>
        <taxon>Nonomuraea</taxon>
    </lineage>
</organism>
<dbReference type="SUPFAM" id="SSF159888">
    <property type="entry name" value="YdhG-like"/>
    <property type="match status" value="1"/>
</dbReference>
<evidence type="ECO:0000313" key="1">
    <source>
        <dbReference type="EMBL" id="MFG1706530.1"/>
    </source>
</evidence>
<name>A0ABW7AJT0_9ACTN</name>
<gene>
    <name evidence="1" type="ORF">ACFLIM_25380</name>
</gene>
<keyword evidence="2" id="KW-1185">Reference proteome</keyword>
<comment type="caution">
    <text evidence="1">The sequence shown here is derived from an EMBL/GenBank/DDBJ whole genome shotgun (WGS) entry which is preliminary data.</text>
</comment>
<protein>
    <recommendedName>
        <fullName evidence="3">YdhG-like domain-containing protein</fullName>
    </recommendedName>
</protein>
<accession>A0ABW7AJT0</accession>
<evidence type="ECO:0000313" key="2">
    <source>
        <dbReference type="Proteomes" id="UP001603978"/>
    </source>
</evidence>
<dbReference type="Proteomes" id="UP001603978">
    <property type="component" value="Unassembled WGS sequence"/>
</dbReference>
<proteinExistence type="predicted"/>
<dbReference type="Gene3D" id="3.90.1150.200">
    <property type="match status" value="1"/>
</dbReference>